<dbReference type="GeneID" id="101488505"/>
<name>A0A1S2Z224_CICAR</name>
<keyword evidence="7" id="KW-1185">Reference proteome</keyword>
<feature type="transmembrane region" description="Helical" evidence="6">
    <location>
        <begin position="172"/>
        <end position="194"/>
    </location>
</feature>
<feature type="transmembrane region" description="Helical" evidence="6">
    <location>
        <begin position="127"/>
        <end position="147"/>
    </location>
</feature>
<dbReference type="InterPro" id="IPR006904">
    <property type="entry name" value="DUF716"/>
</dbReference>
<dbReference type="KEGG" id="cam:101488505"/>
<feature type="transmembrane region" description="Helical" evidence="6">
    <location>
        <begin position="215"/>
        <end position="238"/>
    </location>
</feature>
<keyword evidence="3 6" id="KW-0812">Transmembrane</keyword>
<dbReference type="Pfam" id="PF04819">
    <property type="entry name" value="DUF716"/>
    <property type="match status" value="1"/>
</dbReference>
<evidence type="ECO:0000256" key="1">
    <source>
        <dbReference type="ARBA" id="ARBA00004141"/>
    </source>
</evidence>
<evidence type="ECO:0000256" key="2">
    <source>
        <dbReference type="ARBA" id="ARBA00006948"/>
    </source>
</evidence>
<evidence type="ECO:0000313" key="8">
    <source>
        <dbReference type="RefSeq" id="XP_004513592.1"/>
    </source>
</evidence>
<keyword evidence="4 6" id="KW-1133">Transmembrane helix</keyword>
<dbReference type="PANTHER" id="PTHR46285">
    <property type="entry name" value="PROTEINASE INHIBITOR I4, SERPIN (DUF716)-RELATED"/>
    <property type="match status" value="1"/>
</dbReference>
<dbReference type="eggNOG" id="ENOG502QSRU">
    <property type="taxonomic scope" value="Eukaryota"/>
</dbReference>
<evidence type="ECO:0000256" key="4">
    <source>
        <dbReference type="ARBA" id="ARBA00022989"/>
    </source>
</evidence>
<comment type="subcellular location">
    <subcellularLocation>
        <location evidence="1">Membrane</location>
        <topology evidence="1">Multi-pass membrane protein</topology>
    </subcellularLocation>
</comment>
<evidence type="ECO:0000256" key="6">
    <source>
        <dbReference type="SAM" id="Phobius"/>
    </source>
</evidence>
<dbReference type="RefSeq" id="XP_004513592.1">
    <property type="nucleotide sequence ID" value="XM_004513535.3"/>
</dbReference>
<evidence type="ECO:0000313" key="7">
    <source>
        <dbReference type="Proteomes" id="UP000087171"/>
    </source>
</evidence>
<dbReference type="AlphaFoldDB" id="A0A1S2Z224"/>
<dbReference type="PANTHER" id="PTHR46285:SF7">
    <property type="entry name" value="OS06G0238900 PROTEIN"/>
    <property type="match status" value="1"/>
</dbReference>
<proteinExistence type="inferred from homology"/>
<dbReference type="STRING" id="3827.A0A1S2Z224"/>
<reference evidence="8" key="1">
    <citation type="submission" date="2025-08" db="UniProtKB">
        <authorList>
            <consortium name="RefSeq"/>
        </authorList>
    </citation>
    <scope>IDENTIFICATION</scope>
    <source>
        <tissue evidence="8">Etiolated seedlings</tissue>
    </source>
</reference>
<feature type="transmembrane region" description="Helical" evidence="6">
    <location>
        <begin position="72"/>
        <end position="91"/>
    </location>
</feature>
<dbReference type="GO" id="GO:0016020">
    <property type="term" value="C:membrane"/>
    <property type="evidence" value="ECO:0007669"/>
    <property type="project" value="UniProtKB-SubCell"/>
</dbReference>
<evidence type="ECO:0000256" key="3">
    <source>
        <dbReference type="ARBA" id="ARBA00022692"/>
    </source>
</evidence>
<comment type="similarity">
    <text evidence="2">Belongs to the TMEM45 family.</text>
</comment>
<feature type="transmembrane region" description="Helical" evidence="6">
    <location>
        <begin position="97"/>
        <end position="115"/>
    </location>
</feature>
<sequence>MGLLTFSLTGTGFILIGSLESLRSSQTNKLNKNPCPFYITLSIFSSFIIFSSLTSLFNAVTSNDAVGSSLQLQTIPIALLFLFHSLLSLFFSLPSHLLNLILTFAFSQEFLLFYLQRKDPSGVENRYYDLLLVPIAVCVFSTLIELLGSESLSSSSVAKLGRGVGLILQGTWFIQMGLSLFYSSFVAQGCDLHLVSKGNYSLRCKGHSEYHRGRAIATLQFNCHLALMVVLFVGFYSFTCAKIGNSVNDTLRYKPIGGEMQSFDNSVGKFSLDSDDDNDEIKDANVENQKLSNGINGNHSNH</sequence>
<dbReference type="Proteomes" id="UP000087171">
    <property type="component" value="Unplaced"/>
</dbReference>
<gene>
    <name evidence="8" type="primary">LOC101488505</name>
</gene>
<protein>
    <submittedName>
        <fullName evidence="8">Uncharacterized protein LOC101488505</fullName>
    </submittedName>
</protein>
<accession>A0A1S2Z224</accession>
<dbReference type="PaxDb" id="3827-XP_004513592.1"/>
<organism evidence="7 8">
    <name type="scientific">Cicer arietinum</name>
    <name type="common">Chickpea</name>
    <name type="synonym">Garbanzo</name>
    <dbReference type="NCBI Taxonomy" id="3827"/>
    <lineage>
        <taxon>Eukaryota</taxon>
        <taxon>Viridiplantae</taxon>
        <taxon>Streptophyta</taxon>
        <taxon>Embryophyta</taxon>
        <taxon>Tracheophyta</taxon>
        <taxon>Spermatophyta</taxon>
        <taxon>Magnoliopsida</taxon>
        <taxon>eudicotyledons</taxon>
        <taxon>Gunneridae</taxon>
        <taxon>Pentapetalae</taxon>
        <taxon>rosids</taxon>
        <taxon>fabids</taxon>
        <taxon>Fabales</taxon>
        <taxon>Fabaceae</taxon>
        <taxon>Papilionoideae</taxon>
        <taxon>50 kb inversion clade</taxon>
        <taxon>NPAAA clade</taxon>
        <taxon>Hologalegina</taxon>
        <taxon>IRL clade</taxon>
        <taxon>Cicereae</taxon>
        <taxon>Cicer</taxon>
    </lineage>
</organism>
<feature type="transmembrane region" description="Helical" evidence="6">
    <location>
        <begin position="37"/>
        <end position="60"/>
    </location>
</feature>
<keyword evidence="5 6" id="KW-0472">Membrane</keyword>
<dbReference type="OrthoDB" id="551896at2759"/>
<evidence type="ECO:0000256" key="5">
    <source>
        <dbReference type="ARBA" id="ARBA00023136"/>
    </source>
</evidence>